<dbReference type="Proteomes" id="UP000679950">
    <property type="component" value="Unassembled WGS sequence"/>
</dbReference>
<dbReference type="Pfam" id="PF26353">
    <property type="entry name" value="YhfM"/>
    <property type="match status" value="1"/>
</dbReference>
<keyword evidence="4" id="KW-1185">Reference proteome</keyword>
<organism evidence="3 4">
    <name type="scientific">Lederbergia ruris</name>
    <dbReference type="NCBI Taxonomy" id="217495"/>
    <lineage>
        <taxon>Bacteria</taxon>
        <taxon>Bacillati</taxon>
        <taxon>Bacillota</taxon>
        <taxon>Bacilli</taxon>
        <taxon>Bacillales</taxon>
        <taxon>Bacillaceae</taxon>
        <taxon>Lederbergia</taxon>
    </lineage>
</organism>
<evidence type="ECO:0000259" key="2">
    <source>
        <dbReference type="Pfam" id="PF26353"/>
    </source>
</evidence>
<evidence type="ECO:0000313" key="4">
    <source>
        <dbReference type="Proteomes" id="UP000679950"/>
    </source>
</evidence>
<feature type="domain" description="YhfM-like" evidence="2">
    <location>
        <begin position="32"/>
        <end position="133"/>
    </location>
</feature>
<keyword evidence="1" id="KW-0732">Signal</keyword>
<proteinExistence type="predicted"/>
<dbReference type="PROSITE" id="PS51257">
    <property type="entry name" value="PROKAR_LIPOPROTEIN"/>
    <property type="match status" value="1"/>
</dbReference>
<reference evidence="3 4" key="1">
    <citation type="submission" date="2021-03" db="EMBL/GenBank/DDBJ databases">
        <title>Antimicrobial resistance genes in bacteria isolated from Japanese honey, and their potential for conferring macrolide and lincosamide resistance in the American foulbrood pathogen Paenibacillus larvae.</title>
        <authorList>
            <person name="Okamoto M."/>
            <person name="Kumagai M."/>
            <person name="Kanamori H."/>
            <person name="Takamatsu D."/>
        </authorList>
    </citation>
    <scope>NUCLEOTIDE SEQUENCE [LARGE SCALE GENOMIC DNA]</scope>
    <source>
        <strain evidence="3 4">J8TS2</strain>
    </source>
</reference>
<sequence length="134" mass="14838">MRIIIMLVLSLTFMTATLLGCNNGIADGKIAKVSISKSSGFGKVNTDFYAEFEDEGILDLFKNVISNAVKEEGIVNMIEPEFDLEVGCADGSNHGYHLWLGEKEQISTLMNIDDTHTIYTISEEMTNKLIDIVQ</sequence>
<comment type="caution">
    <text evidence="3">The sequence shown here is derived from an EMBL/GenBank/DDBJ whole genome shotgun (WGS) entry which is preliminary data.</text>
</comment>
<gene>
    <name evidence="3" type="ORF">J8TS2_28590</name>
</gene>
<name>A0ABQ4KKQ2_9BACI</name>
<dbReference type="RefSeq" id="WP_212966707.1">
    <property type="nucleotide sequence ID" value="NZ_BORB01000025.1"/>
</dbReference>
<protein>
    <recommendedName>
        <fullName evidence="2">YhfM-like domain-containing protein</fullName>
    </recommendedName>
</protein>
<accession>A0ABQ4KKQ2</accession>
<dbReference type="EMBL" id="BORB01000025">
    <property type="protein sequence ID" value="GIN58540.1"/>
    <property type="molecule type" value="Genomic_DNA"/>
</dbReference>
<evidence type="ECO:0000313" key="3">
    <source>
        <dbReference type="EMBL" id="GIN58540.1"/>
    </source>
</evidence>
<feature type="signal peptide" evidence="1">
    <location>
        <begin position="1"/>
        <end position="20"/>
    </location>
</feature>
<evidence type="ECO:0000256" key="1">
    <source>
        <dbReference type="SAM" id="SignalP"/>
    </source>
</evidence>
<dbReference type="InterPro" id="IPR058780">
    <property type="entry name" value="YhfM-like_dom"/>
</dbReference>
<feature type="chain" id="PRO_5046653526" description="YhfM-like domain-containing protein" evidence="1">
    <location>
        <begin position="21"/>
        <end position="134"/>
    </location>
</feature>